<dbReference type="STRING" id="270351.Maq22A_c06695"/>
<reference evidence="2 3" key="1">
    <citation type="journal article" date="2015" name="Genome Announc.">
        <title>Complete Genome Sequence of Methylobacterium aquaticum Strain 22A, Isolated from Racomitrium japonicum Moss.</title>
        <authorList>
            <person name="Tani A."/>
            <person name="Ogura Y."/>
            <person name="Hayashi T."/>
            <person name="Kimbara K."/>
        </authorList>
    </citation>
    <scope>NUCLEOTIDE SEQUENCE [LARGE SCALE GENOMIC DNA]</scope>
    <source>
        <strain evidence="2 3">MA-22A</strain>
    </source>
</reference>
<dbReference type="RefSeq" id="WP_060846150.1">
    <property type="nucleotide sequence ID" value="NZ_AP014704.1"/>
</dbReference>
<evidence type="ECO:0000313" key="3">
    <source>
        <dbReference type="Proteomes" id="UP000061432"/>
    </source>
</evidence>
<dbReference type="Proteomes" id="UP000061432">
    <property type="component" value="Chromosome"/>
</dbReference>
<dbReference type="EMBL" id="AP014704">
    <property type="protein sequence ID" value="BAQ44684.1"/>
    <property type="molecule type" value="Genomic_DNA"/>
</dbReference>
<organism evidence="2 3">
    <name type="scientific">Methylobacterium aquaticum</name>
    <dbReference type="NCBI Taxonomy" id="270351"/>
    <lineage>
        <taxon>Bacteria</taxon>
        <taxon>Pseudomonadati</taxon>
        <taxon>Pseudomonadota</taxon>
        <taxon>Alphaproteobacteria</taxon>
        <taxon>Hyphomicrobiales</taxon>
        <taxon>Methylobacteriaceae</taxon>
        <taxon>Methylobacterium</taxon>
    </lineage>
</organism>
<dbReference type="PATRIC" id="fig|270351.10.peg.1273"/>
<dbReference type="AlphaFoldDB" id="A0A0C6FHW4"/>
<proteinExistence type="predicted"/>
<gene>
    <name evidence="2" type="ORF">Maq22A_c06695</name>
</gene>
<feature type="region of interest" description="Disordered" evidence="1">
    <location>
        <begin position="179"/>
        <end position="200"/>
    </location>
</feature>
<reference evidence="3" key="2">
    <citation type="submission" date="2015-01" db="EMBL/GenBank/DDBJ databases">
        <title>Complete genome sequence of Methylobacterium aquaticum strain 22A.</title>
        <authorList>
            <person name="Tani A."/>
            <person name="Ogura Y."/>
            <person name="Hayashi T."/>
        </authorList>
    </citation>
    <scope>NUCLEOTIDE SEQUENCE [LARGE SCALE GENOMIC DNA]</scope>
    <source>
        <strain evidence="3">MA-22A</strain>
    </source>
</reference>
<evidence type="ECO:0000313" key="2">
    <source>
        <dbReference type="EMBL" id="BAQ44684.1"/>
    </source>
</evidence>
<protein>
    <submittedName>
        <fullName evidence="2">Uncharacterized protein</fullName>
    </submittedName>
</protein>
<evidence type="ECO:0000256" key="1">
    <source>
        <dbReference type="SAM" id="MobiDB-lite"/>
    </source>
</evidence>
<sequence length="272" mass="28701">MLDTIPSLPCDTDSDQASAVLVLNENLVDRPLTAPTDEHNTIAAINKAYAACRAVGGDDGFFGDSWKRRVNELLLPSYGLLLLTHDKPAQLARVARLGGIKTTRATEKNPALIAIKLGARPGDTHEEKLCSDWSAVLQCAQVQQIAAEALLGWVENVTVAACKREVAAQRRAAKLAAGAVPRKRAGAPAPEGLSSSDSEAPRLELRLLGADGPAEEAVELPEVVYPALLAALTEPGARSVQVERLGQSLLLLADELRMAESDAAQAAEVAHG</sequence>
<name>A0A0C6FHW4_9HYPH</name>
<accession>A0A0C6FHW4</accession>
<dbReference type="KEGG" id="maqu:Maq22A_c06695"/>